<keyword evidence="4" id="KW-1185">Reference proteome</keyword>
<comment type="caution">
    <text evidence="3">The sequence shown here is derived from an EMBL/GenBank/DDBJ whole genome shotgun (WGS) entry which is preliminary data.</text>
</comment>
<gene>
    <name evidence="3" type="ORF">GCM10023336_25310</name>
</gene>
<dbReference type="InterPro" id="IPR002734">
    <property type="entry name" value="RibDG_C"/>
</dbReference>
<dbReference type="EMBL" id="BAABKC010000037">
    <property type="protein sequence ID" value="GAA5054243.1"/>
    <property type="molecule type" value="Genomic_DNA"/>
</dbReference>
<accession>A0ABP9KBW5</accession>
<evidence type="ECO:0000259" key="2">
    <source>
        <dbReference type="Pfam" id="PF01872"/>
    </source>
</evidence>
<dbReference type="Gene3D" id="3.40.430.10">
    <property type="entry name" value="Dihydrofolate Reductase, subunit A"/>
    <property type="match status" value="1"/>
</dbReference>
<evidence type="ECO:0000256" key="1">
    <source>
        <dbReference type="SAM" id="MobiDB-lite"/>
    </source>
</evidence>
<protein>
    <recommendedName>
        <fullName evidence="2">Bacterial bifunctional deaminase-reductase C-terminal domain-containing protein</fullName>
    </recommendedName>
</protein>
<sequence length="151" mass="15935">MVGELRRPHRHGAGSRGEEPGRGTGGGQRASDAGSYTFERIGQRRVYALRPGSLRDLAAPLSRIADKSAAEVVEDLKAGEGGDILVLSSASVIKALLTADKVDRLALTVFPVFLGGGPRFFDDGLPAGAVDARRPGGGRARHTGPRLRRVR</sequence>
<dbReference type="RefSeq" id="WP_345668401.1">
    <property type="nucleotide sequence ID" value="NZ_BAABKC010000037.1"/>
</dbReference>
<dbReference type="Proteomes" id="UP001500124">
    <property type="component" value="Unassembled WGS sequence"/>
</dbReference>
<feature type="region of interest" description="Disordered" evidence="1">
    <location>
        <begin position="131"/>
        <end position="151"/>
    </location>
</feature>
<organism evidence="3 4">
    <name type="scientific">Streptomyces similanensis</name>
    <dbReference type="NCBI Taxonomy" id="1274988"/>
    <lineage>
        <taxon>Bacteria</taxon>
        <taxon>Bacillati</taxon>
        <taxon>Actinomycetota</taxon>
        <taxon>Actinomycetes</taxon>
        <taxon>Kitasatosporales</taxon>
        <taxon>Streptomycetaceae</taxon>
        <taxon>Streptomyces</taxon>
    </lineage>
</organism>
<name>A0ABP9KBW5_9ACTN</name>
<evidence type="ECO:0000313" key="3">
    <source>
        <dbReference type="EMBL" id="GAA5054243.1"/>
    </source>
</evidence>
<feature type="compositionally biased region" description="Basic residues" evidence="1">
    <location>
        <begin position="139"/>
        <end position="151"/>
    </location>
</feature>
<evidence type="ECO:0000313" key="4">
    <source>
        <dbReference type="Proteomes" id="UP001500124"/>
    </source>
</evidence>
<dbReference type="Pfam" id="PF01872">
    <property type="entry name" value="RibD_C"/>
    <property type="match status" value="1"/>
</dbReference>
<feature type="domain" description="Bacterial bifunctional deaminase-reductase C-terminal" evidence="2">
    <location>
        <begin position="69"/>
        <end position="124"/>
    </location>
</feature>
<dbReference type="InterPro" id="IPR024072">
    <property type="entry name" value="DHFR-like_dom_sf"/>
</dbReference>
<reference evidence="4" key="1">
    <citation type="journal article" date="2019" name="Int. J. Syst. Evol. Microbiol.">
        <title>The Global Catalogue of Microorganisms (GCM) 10K type strain sequencing project: providing services to taxonomists for standard genome sequencing and annotation.</title>
        <authorList>
            <consortium name="The Broad Institute Genomics Platform"/>
            <consortium name="The Broad Institute Genome Sequencing Center for Infectious Disease"/>
            <person name="Wu L."/>
            <person name="Ma J."/>
        </authorList>
    </citation>
    <scope>NUCLEOTIDE SEQUENCE [LARGE SCALE GENOMIC DNA]</scope>
    <source>
        <strain evidence="4">JCM 18410</strain>
    </source>
</reference>
<proteinExistence type="predicted"/>
<dbReference type="SUPFAM" id="SSF53597">
    <property type="entry name" value="Dihydrofolate reductase-like"/>
    <property type="match status" value="1"/>
</dbReference>
<feature type="region of interest" description="Disordered" evidence="1">
    <location>
        <begin position="1"/>
        <end position="34"/>
    </location>
</feature>